<comment type="catalytic activity">
    <reaction evidence="1">
        <text>RNA(n) + a ribonucleoside 5'-triphosphate = RNA(n+1) + diphosphate</text>
        <dbReference type="Rhea" id="RHEA:21248"/>
        <dbReference type="Rhea" id="RHEA-COMP:14527"/>
        <dbReference type="Rhea" id="RHEA-COMP:17342"/>
        <dbReference type="ChEBI" id="CHEBI:33019"/>
        <dbReference type="ChEBI" id="CHEBI:61557"/>
        <dbReference type="ChEBI" id="CHEBI:140395"/>
        <dbReference type="EC" id="2.7.7.6"/>
    </reaction>
</comment>
<evidence type="ECO:0000313" key="3">
    <source>
        <dbReference type="Proteomes" id="UP000554766"/>
    </source>
</evidence>
<dbReference type="SUPFAM" id="SSF47819">
    <property type="entry name" value="HRDC-like"/>
    <property type="match status" value="1"/>
</dbReference>
<keyword evidence="3" id="KW-1185">Reference proteome</keyword>
<keyword evidence="1 2" id="KW-0240">DNA-directed RNA polymerase</keyword>
<dbReference type="RefSeq" id="WP_179790682.1">
    <property type="nucleotide sequence ID" value="NZ_JAAVJF010000005.1"/>
</dbReference>
<comment type="subunit">
    <text evidence="1">Part of the RNA polymerase complex. Forms a stalk with Rpo7 that extends from the main structure.</text>
</comment>
<evidence type="ECO:0000256" key="1">
    <source>
        <dbReference type="HAMAP-Rule" id="MF_00864"/>
    </source>
</evidence>
<keyword evidence="1" id="KW-0548">Nucleotidyltransferase</keyword>
<dbReference type="InterPro" id="IPR005574">
    <property type="entry name" value="Rpb4/RPC9"/>
</dbReference>
<keyword evidence="1" id="KW-0808">Transferase</keyword>
<dbReference type="Proteomes" id="UP000554766">
    <property type="component" value="Unassembled WGS sequence"/>
</dbReference>
<dbReference type="PIRSF" id="PIRSF005053">
    <property type="entry name" value="RNA_pol_F_arch"/>
    <property type="match status" value="1"/>
</dbReference>
<dbReference type="Gene3D" id="1.10.150.80">
    <property type="entry name" value="HRDC domain"/>
    <property type="match status" value="1"/>
</dbReference>
<dbReference type="EMBL" id="JAAVJF010000005">
    <property type="protein sequence ID" value="NYR16330.1"/>
    <property type="molecule type" value="Genomic_DNA"/>
</dbReference>
<dbReference type="EC" id="2.7.7.6" evidence="1"/>
<sequence length="111" mass="12921">MRVKRIRKSEELTNAKALAILRELASTTQLTEEQRKTLDYLEKVAVRTPEEAENIVKQLVEKFGFTRITAIQLANLRIDNIDELRTVLSYLEKREYSESELKEILKVLTGQ</sequence>
<dbReference type="GO" id="GO:0005737">
    <property type="term" value="C:cytoplasm"/>
    <property type="evidence" value="ECO:0007669"/>
    <property type="project" value="UniProtKB-SubCell"/>
</dbReference>
<gene>
    <name evidence="1" type="primary">rpo4</name>
    <name evidence="1" type="synonym">rpoF</name>
    <name evidence="2" type="ORF">HC235_10390</name>
</gene>
<dbReference type="GO" id="GO:0003899">
    <property type="term" value="F:DNA-directed RNA polymerase activity"/>
    <property type="evidence" value="ECO:0007669"/>
    <property type="project" value="UniProtKB-UniRule"/>
</dbReference>
<dbReference type="PANTHER" id="PTHR39646:SF1">
    <property type="entry name" value="DNA-DIRECTED RNA POLYMERASE SUBUNIT RPO4"/>
    <property type="match status" value="1"/>
</dbReference>
<dbReference type="GO" id="GO:0000428">
    <property type="term" value="C:DNA-directed RNA polymerase complex"/>
    <property type="evidence" value="ECO:0007669"/>
    <property type="project" value="UniProtKB-KW"/>
</dbReference>
<protein>
    <recommendedName>
        <fullName evidence="1">DNA-directed RNA polymerase subunit Rpo4</fullName>
        <ecNumber evidence="1">2.7.7.6</ecNumber>
    </recommendedName>
    <alternativeName>
        <fullName evidence="1">DNA-directed RNA polymerase subunit F</fullName>
    </alternativeName>
</protein>
<keyword evidence="1" id="KW-0804">Transcription</keyword>
<reference evidence="2 3" key="1">
    <citation type="journal article" date="2020" name="Nat. Commun.">
        <title>The structures of two archaeal type IV pili illuminate evolutionary relationships.</title>
        <authorList>
            <person name="Wang F."/>
            <person name="Baquero D.P."/>
            <person name="Su Z."/>
            <person name="Beltran L.C."/>
            <person name="Prangishvili D."/>
            <person name="Krupovic M."/>
            <person name="Egelman E.H."/>
        </authorList>
    </citation>
    <scope>NUCLEOTIDE SEQUENCE [LARGE SCALE GENOMIC DNA]</scope>
    <source>
        <strain evidence="2 3">2GA</strain>
    </source>
</reference>
<accession>A0A7L4PEZ9</accession>
<comment type="function">
    <text evidence="1">DNA-dependent RNA polymerase (RNAP) catalyzes the transcription of DNA into RNA using the four ribonucleoside triphosphates as substrates. This subunit is less well bound than the others.</text>
</comment>
<dbReference type="Gene3D" id="6.10.140.10">
    <property type="match status" value="1"/>
</dbReference>
<dbReference type="GO" id="GO:0006352">
    <property type="term" value="P:DNA-templated transcription initiation"/>
    <property type="evidence" value="ECO:0007669"/>
    <property type="project" value="InterPro"/>
</dbReference>
<comment type="similarity">
    <text evidence="1">Belongs to the eukaryotic RPB4 RNA polymerase subunit family.</text>
</comment>
<name>A0A7L4PEZ9_9CREN</name>
<organism evidence="2 3">
    <name type="scientific">Pyrobaculum arsenaticum</name>
    <dbReference type="NCBI Taxonomy" id="121277"/>
    <lineage>
        <taxon>Archaea</taxon>
        <taxon>Thermoproteota</taxon>
        <taxon>Thermoprotei</taxon>
        <taxon>Thermoproteales</taxon>
        <taxon>Thermoproteaceae</taxon>
        <taxon>Pyrobaculum</taxon>
    </lineage>
</organism>
<dbReference type="InterPro" id="IPR010997">
    <property type="entry name" value="HRDC-like_sf"/>
</dbReference>
<evidence type="ECO:0000313" key="2">
    <source>
        <dbReference type="EMBL" id="NYR16330.1"/>
    </source>
</evidence>
<dbReference type="HAMAP" id="MF_00864">
    <property type="entry name" value="RNApol_arch_Rpo4"/>
    <property type="match status" value="1"/>
</dbReference>
<proteinExistence type="inferred from homology"/>
<dbReference type="PANTHER" id="PTHR39646">
    <property type="entry name" value="RNA POLYMERASE RPB4"/>
    <property type="match status" value="1"/>
</dbReference>
<dbReference type="AlphaFoldDB" id="A0A7L4PEZ9"/>
<dbReference type="InterPro" id="IPR044876">
    <property type="entry name" value="HRDC_dom_sf"/>
</dbReference>
<dbReference type="InterPro" id="IPR010924">
    <property type="entry name" value="Rpo4"/>
</dbReference>
<keyword evidence="1" id="KW-0963">Cytoplasm</keyword>
<comment type="subcellular location">
    <subcellularLocation>
        <location evidence="1">Cytoplasm</location>
    </subcellularLocation>
</comment>
<dbReference type="GO" id="GO:0000166">
    <property type="term" value="F:nucleotide binding"/>
    <property type="evidence" value="ECO:0007669"/>
    <property type="project" value="InterPro"/>
</dbReference>
<dbReference type="Pfam" id="PF03874">
    <property type="entry name" value="RNA_pol_Rpb4"/>
    <property type="match status" value="1"/>
</dbReference>
<comment type="caution">
    <text evidence="2">The sequence shown here is derived from an EMBL/GenBank/DDBJ whole genome shotgun (WGS) entry which is preliminary data.</text>
</comment>